<keyword evidence="2 3" id="KW-0371">Homeobox</keyword>
<dbReference type="PANTHER" id="PTHR24333">
    <property type="entry name" value="HOMEO BOX HB9 LIKE A-RELATED"/>
    <property type="match status" value="1"/>
</dbReference>
<reference evidence="6" key="1">
    <citation type="submission" date="2021-04" db="EMBL/GenBank/DDBJ databases">
        <authorList>
            <person name="Tunstrom K."/>
        </authorList>
    </citation>
    <scope>NUCLEOTIDE SEQUENCE</scope>
</reference>
<feature type="compositionally biased region" description="Polar residues" evidence="4">
    <location>
        <begin position="150"/>
        <end position="173"/>
    </location>
</feature>
<evidence type="ECO:0000256" key="2">
    <source>
        <dbReference type="PROSITE-ProRule" id="PRU00108"/>
    </source>
</evidence>
<dbReference type="OrthoDB" id="6159439at2759"/>
<comment type="subcellular location">
    <subcellularLocation>
        <location evidence="1 2 3">Nucleus</location>
    </subcellularLocation>
</comment>
<organism evidence="6 7">
    <name type="scientific">Parnassius apollo</name>
    <name type="common">Apollo butterfly</name>
    <name type="synonym">Papilio apollo</name>
    <dbReference type="NCBI Taxonomy" id="110799"/>
    <lineage>
        <taxon>Eukaryota</taxon>
        <taxon>Metazoa</taxon>
        <taxon>Ecdysozoa</taxon>
        <taxon>Arthropoda</taxon>
        <taxon>Hexapoda</taxon>
        <taxon>Insecta</taxon>
        <taxon>Pterygota</taxon>
        <taxon>Neoptera</taxon>
        <taxon>Endopterygota</taxon>
        <taxon>Lepidoptera</taxon>
        <taxon>Glossata</taxon>
        <taxon>Ditrysia</taxon>
        <taxon>Papilionoidea</taxon>
        <taxon>Papilionidae</taxon>
        <taxon>Parnassiinae</taxon>
        <taxon>Parnassini</taxon>
        <taxon>Parnassius</taxon>
        <taxon>Parnassius</taxon>
    </lineage>
</organism>
<feature type="compositionally biased region" description="Basic and acidic residues" evidence="4">
    <location>
        <begin position="136"/>
        <end position="147"/>
    </location>
</feature>
<dbReference type="CDD" id="cd00086">
    <property type="entry name" value="homeodomain"/>
    <property type="match status" value="2"/>
</dbReference>
<feature type="domain" description="Homeobox" evidence="5">
    <location>
        <begin position="299"/>
        <end position="359"/>
    </location>
</feature>
<feature type="DNA-binding region" description="Homeobox" evidence="2">
    <location>
        <begin position="12"/>
        <end position="71"/>
    </location>
</feature>
<feature type="DNA-binding region" description="Homeobox" evidence="2">
    <location>
        <begin position="301"/>
        <end position="360"/>
    </location>
</feature>
<dbReference type="PROSITE" id="PS50071">
    <property type="entry name" value="HOMEOBOX_2"/>
    <property type="match status" value="2"/>
</dbReference>
<dbReference type="Pfam" id="PF00046">
    <property type="entry name" value="Homeodomain"/>
    <property type="match status" value="2"/>
</dbReference>
<dbReference type="InterPro" id="IPR017970">
    <property type="entry name" value="Homeobox_CS"/>
</dbReference>
<evidence type="ECO:0000256" key="4">
    <source>
        <dbReference type="SAM" id="MobiDB-lite"/>
    </source>
</evidence>
<dbReference type="GO" id="GO:0000981">
    <property type="term" value="F:DNA-binding transcription factor activity, RNA polymerase II-specific"/>
    <property type="evidence" value="ECO:0007669"/>
    <property type="project" value="InterPro"/>
</dbReference>
<proteinExistence type="predicted"/>
<evidence type="ECO:0000313" key="6">
    <source>
        <dbReference type="EMBL" id="CAG4982374.1"/>
    </source>
</evidence>
<keyword evidence="7" id="KW-1185">Reference proteome</keyword>
<evidence type="ECO:0000313" key="7">
    <source>
        <dbReference type="Proteomes" id="UP000691718"/>
    </source>
</evidence>
<comment type="caution">
    <text evidence="6">The sequence shown here is derived from an EMBL/GenBank/DDBJ whole genome shotgun (WGS) entry which is preliminary data.</text>
</comment>
<sequence>MNCSLNNGLKKAKRVRSAFTTDQIHGLEKEFNKFPYIGVVNRKEIAKSLNISERAVKVWFQNRRMKEKKDAFQKEFHNYDQIQLDAKKIVNDQLNNVNTMKLNDEQSLNLTLPQCHSKTSFSQLCVLDLIENNGRNEKENKSRDDVVSSHLFQNNTVTSSTNEGDNSNKYESSTFNADIMNTSNFETQIEENLPYQQLLPYSDFSLQYGRNLVPQNDQCQEIESLTYNWDGFRATSSHRTHIKPENNQTHFYCFARDNSEYSYKIQNSVRRTEDLPFMKLHTGKKCRRHLINQSSQHFITKRKQRTVFNTKQILMLENIFKKNPYVNREERKMLMDMLNVSDRVIKVWFQNRRRLSSKRDKELSDDYNSDSSMEENYSNLTLDYVESKINQADEFGYVTLDDRAMRELITVIDSRLTIELDLDEPCKEFKDDTSSTNIIYEPISPVSMQDGEEDEHICASRWQSHEPEESLRRLFDVQAFITK</sequence>
<dbReference type="PROSITE" id="PS00027">
    <property type="entry name" value="HOMEOBOX_1"/>
    <property type="match status" value="1"/>
</dbReference>
<dbReference type="EMBL" id="CAJQZP010000746">
    <property type="protein sequence ID" value="CAG4982374.1"/>
    <property type="molecule type" value="Genomic_DNA"/>
</dbReference>
<dbReference type="AlphaFoldDB" id="A0A8S3WW21"/>
<accession>A0A8S3WW21</accession>
<dbReference type="Proteomes" id="UP000691718">
    <property type="component" value="Unassembled WGS sequence"/>
</dbReference>
<evidence type="ECO:0000256" key="1">
    <source>
        <dbReference type="ARBA" id="ARBA00004123"/>
    </source>
</evidence>
<feature type="domain" description="Homeobox" evidence="5">
    <location>
        <begin position="10"/>
        <end position="70"/>
    </location>
</feature>
<feature type="region of interest" description="Disordered" evidence="4">
    <location>
        <begin position="136"/>
        <end position="173"/>
    </location>
</feature>
<dbReference type="InterPro" id="IPR001356">
    <property type="entry name" value="HD"/>
</dbReference>
<keyword evidence="2 3" id="KW-0539">Nucleus</keyword>
<evidence type="ECO:0000256" key="3">
    <source>
        <dbReference type="RuleBase" id="RU000682"/>
    </source>
</evidence>
<name>A0A8S3WW21_PARAO</name>
<dbReference type="GO" id="GO:0003677">
    <property type="term" value="F:DNA binding"/>
    <property type="evidence" value="ECO:0007669"/>
    <property type="project" value="UniProtKB-UniRule"/>
</dbReference>
<gene>
    <name evidence="6" type="ORF">PAPOLLO_LOCUS10421</name>
</gene>
<evidence type="ECO:0000259" key="5">
    <source>
        <dbReference type="PROSITE" id="PS50071"/>
    </source>
</evidence>
<keyword evidence="2 3" id="KW-0238">DNA-binding</keyword>
<dbReference type="GO" id="GO:0005634">
    <property type="term" value="C:nucleus"/>
    <property type="evidence" value="ECO:0007669"/>
    <property type="project" value="UniProtKB-SubCell"/>
</dbReference>
<dbReference type="PANTHER" id="PTHR24333:SF5">
    <property type="entry name" value="VENT HOMEOBOX"/>
    <property type="match status" value="1"/>
</dbReference>
<protein>
    <submittedName>
        <fullName evidence="6">(apollo) hypothetical protein</fullName>
    </submittedName>
</protein>
<dbReference type="SMART" id="SM00389">
    <property type="entry name" value="HOX"/>
    <property type="match status" value="2"/>
</dbReference>
<dbReference type="InterPro" id="IPR050848">
    <property type="entry name" value="Homeobox_TF"/>
</dbReference>